<evidence type="ECO:0000256" key="1">
    <source>
        <dbReference type="SAM" id="MobiDB-lite"/>
    </source>
</evidence>
<dbReference type="Proteomes" id="UP001472677">
    <property type="component" value="Unassembled WGS sequence"/>
</dbReference>
<sequence length="109" mass="12487">MSNGAIAERQYTQCATPAQQPAENLRAHWSSRRGGFQQYQGSTMPTWNRMEHYFQESRDHQPPASPARGQTLEHVCKAQYHAHFPQPDSGPNPVGANQCHHLWLPLQRR</sequence>
<feature type="compositionally biased region" description="Polar residues" evidence="1">
    <location>
        <begin position="10"/>
        <end position="22"/>
    </location>
</feature>
<protein>
    <submittedName>
        <fullName evidence="2">Uncharacterized protein</fullName>
    </submittedName>
</protein>
<name>A0ABR2DDC5_9ROSI</name>
<organism evidence="2 3">
    <name type="scientific">Hibiscus sabdariffa</name>
    <name type="common">roselle</name>
    <dbReference type="NCBI Taxonomy" id="183260"/>
    <lineage>
        <taxon>Eukaryota</taxon>
        <taxon>Viridiplantae</taxon>
        <taxon>Streptophyta</taxon>
        <taxon>Embryophyta</taxon>
        <taxon>Tracheophyta</taxon>
        <taxon>Spermatophyta</taxon>
        <taxon>Magnoliopsida</taxon>
        <taxon>eudicotyledons</taxon>
        <taxon>Gunneridae</taxon>
        <taxon>Pentapetalae</taxon>
        <taxon>rosids</taxon>
        <taxon>malvids</taxon>
        <taxon>Malvales</taxon>
        <taxon>Malvaceae</taxon>
        <taxon>Malvoideae</taxon>
        <taxon>Hibiscus</taxon>
    </lineage>
</organism>
<proteinExistence type="predicted"/>
<evidence type="ECO:0000313" key="3">
    <source>
        <dbReference type="Proteomes" id="UP001472677"/>
    </source>
</evidence>
<dbReference type="EMBL" id="JBBPBM010000029">
    <property type="protein sequence ID" value="KAK8536032.1"/>
    <property type="molecule type" value="Genomic_DNA"/>
</dbReference>
<feature type="region of interest" description="Disordered" evidence="1">
    <location>
        <begin position="1"/>
        <end position="25"/>
    </location>
</feature>
<evidence type="ECO:0000313" key="2">
    <source>
        <dbReference type="EMBL" id="KAK8536032.1"/>
    </source>
</evidence>
<gene>
    <name evidence="2" type="ORF">V6N12_012694</name>
</gene>
<reference evidence="2 3" key="1">
    <citation type="journal article" date="2024" name="G3 (Bethesda)">
        <title>Genome assembly of Hibiscus sabdariffa L. provides insights into metabolisms of medicinal natural products.</title>
        <authorList>
            <person name="Kim T."/>
        </authorList>
    </citation>
    <scope>NUCLEOTIDE SEQUENCE [LARGE SCALE GENOMIC DNA]</scope>
    <source>
        <strain evidence="2">TK-2024</strain>
        <tissue evidence="2">Old leaves</tissue>
    </source>
</reference>
<keyword evidence="3" id="KW-1185">Reference proteome</keyword>
<accession>A0ABR2DDC5</accession>
<comment type="caution">
    <text evidence="2">The sequence shown here is derived from an EMBL/GenBank/DDBJ whole genome shotgun (WGS) entry which is preliminary data.</text>
</comment>